<gene>
    <name evidence="2" type="ORF">APZ42_025371</name>
</gene>
<reference evidence="2 3" key="1">
    <citation type="submission" date="2016-03" db="EMBL/GenBank/DDBJ databases">
        <title>EvidentialGene: Evidence-directed Construction of Genes on Genomes.</title>
        <authorList>
            <person name="Gilbert D.G."/>
            <person name="Choi J.-H."/>
            <person name="Mockaitis K."/>
            <person name="Colbourne J."/>
            <person name="Pfrender M."/>
        </authorList>
    </citation>
    <scope>NUCLEOTIDE SEQUENCE [LARGE SCALE GENOMIC DNA]</scope>
    <source>
        <strain evidence="2 3">Xinb3</strain>
        <tissue evidence="2">Complete organism</tissue>
    </source>
</reference>
<feature type="region of interest" description="Disordered" evidence="1">
    <location>
        <begin position="71"/>
        <end position="94"/>
    </location>
</feature>
<evidence type="ECO:0000256" key="1">
    <source>
        <dbReference type="SAM" id="MobiDB-lite"/>
    </source>
</evidence>
<protein>
    <submittedName>
        <fullName evidence="2">Uncharacterized protein</fullName>
    </submittedName>
</protein>
<accession>A0A164T5W4</accession>
<name>A0A164T5W4_9CRUS</name>
<dbReference type="PROSITE" id="PS00141">
    <property type="entry name" value="ASP_PROTEASE"/>
    <property type="match status" value="1"/>
</dbReference>
<keyword evidence="3" id="KW-1185">Reference proteome</keyword>
<dbReference type="Proteomes" id="UP000076858">
    <property type="component" value="Unassembled WGS sequence"/>
</dbReference>
<dbReference type="AlphaFoldDB" id="A0A164T5W4"/>
<proteinExistence type="predicted"/>
<dbReference type="EMBL" id="LRGB01001868">
    <property type="protein sequence ID" value="KZS10220.1"/>
    <property type="molecule type" value="Genomic_DNA"/>
</dbReference>
<sequence length="377" mass="42379">MIHSLIELRCDRGNESSQIISARSRYGDMRSGRGRSSDASPTFVFDQIKLDYQLVETQLITRPISRDHLVEEADSEGESVETARDSNLDPETEGNQGILCSHKDKLWLLSKNILARLSFEVVRIKMRANGWSVMREFLPIMDRVTLKNLFNIETIGGKKFIVSGLFKFGTARYKNSGKKGKRTCEEFLTLAKAYTEASLMSEARGRKDAAMEPQKPHEQSPNLFIVYPDQQVEFMKSMPELIQDTCEKLMAKEKNEQEKTKGPFKPKGRTTDGKPYCFHCKKPAHVVRYCFKNPESPNYKAPTRDAAPATTSTVNAAVNLTTQAPNVQEEKHLLNFDGTNLIKEPVFCGEVNATAVIDTGAAVTVITPELLMNTQFV</sequence>
<dbReference type="GO" id="GO:0006508">
    <property type="term" value="P:proteolysis"/>
    <property type="evidence" value="ECO:0007669"/>
    <property type="project" value="InterPro"/>
</dbReference>
<evidence type="ECO:0000313" key="3">
    <source>
        <dbReference type="Proteomes" id="UP000076858"/>
    </source>
</evidence>
<dbReference type="InterPro" id="IPR001969">
    <property type="entry name" value="Aspartic_peptidase_AS"/>
</dbReference>
<organism evidence="2 3">
    <name type="scientific">Daphnia magna</name>
    <dbReference type="NCBI Taxonomy" id="35525"/>
    <lineage>
        <taxon>Eukaryota</taxon>
        <taxon>Metazoa</taxon>
        <taxon>Ecdysozoa</taxon>
        <taxon>Arthropoda</taxon>
        <taxon>Crustacea</taxon>
        <taxon>Branchiopoda</taxon>
        <taxon>Diplostraca</taxon>
        <taxon>Cladocera</taxon>
        <taxon>Anomopoda</taxon>
        <taxon>Daphniidae</taxon>
        <taxon>Daphnia</taxon>
    </lineage>
</organism>
<comment type="caution">
    <text evidence="2">The sequence shown here is derived from an EMBL/GenBank/DDBJ whole genome shotgun (WGS) entry which is preliminary data.</text>
</comment>
<evidence type="ECO:0000313" key="2">
    <source>
        <dbReference type="EMBL" id="KZS10220.1"/>
    </source>
</evidence>
<dbReference type="GO" id="GO:0004190">
    <property type="term" value="F:aspartic-type endopeptidase activity"/>
    <property type="evidence" value="ECO:0007669"/>
    <property type="project" value="InterPro"/>
</dbReference>